<evidence type="ECO:0000313" key="8">
    <source>
        <dbReference type="Proteomes" id="UP000037939"/>
    </source>
</evidence>
<keyword evidence="5" id="KW-0732">Signal</keyword>
<protein>
    <submittedName>
        <fullName evidence="7">Ribonuclease Z</fullName>
    </submittedName>
</protein>
<keyword evidence="3" id="KW-0378">Hydrolase</keyword>
<proteinExistence type="inferred from homology"/>
<accession>A0A0N1JTQ1</accession>
<reference evidence="7 8" key="1">
    <citation type="submission" date="2015-07" db="EMBL/GenBank/DDBJ databases">
        <title>Draft genome sequence of the Amantichitinum ursilacus IGB-41, a new chitin-degrading bacterium.</title>
        <authorList>
            <person name="Kirstahler P."/>
            <person name="Guenther M."/>
            <person name="Grumaz C."/>
            <person name="Rupp S."/>
            <person name="Zibek S."/>
            <person name="Sohn K."/>
        </authorList>
    </citation>
    <scope>NUCLEOTIDE SEQUENCE [LARGE SCALE GENOMIC DNA]</scope>
    <source>
        <strain evidence="7 8">IGB-41</strain>
    </source>
</reference>
<feature type="signal peptide" evidence="5">
    <location>
        <begin position="1"/>
        <end position="33"/>
    </location>
</feature>
<evidence type="ECO:0000256" key="5">
    <source>
        <dbReference type="SAM" id="SignalP"/>
    </source>
</evidence>
<sequence length="331" mass="34919">MLSSLSRARKVLAAVCYCLIAALPILAAPPAQAAAPQVRTQAPGFYRMMLGDFEITALSDGTHAFPIDSALQNTSASEVARDLAQAELTQPVQGSINAFLINTGSKLILIDTGAGALYGPCCGRLLAHLRAAGYQPAQVDEILLTHLHKDHVGGVLAQGVAAFPNAILRVAAPEAAYWLDVSHKASAPDFLGSFFDSAIAAVAPYRAAGHYQPINANGPLEPGISVQLEPGHTPGHATYRIESRGKVLLVWGDIIHVAAIQLQNPQVSVEYDNDAVAARAARVRLLQQSASQHVLVAAAHIAFPGLGHVQAAADGTWRWLPINYEGDPIAH</sequence>
<dbReference type="PANTHER" id="PTHR42978">
    <property type="entry name" value="QUORUM-QUENCHING LACTONASE YTNP-RELATED-RELATED"/>
    <property type="match status" value="1"/>
</dbReference>
<feature type="domain" description="Metallo-beta-lactamase" evidence="6">
    <location>
        <begin position="95"/>
        <end position="300"/>
    </location>
</feature>
<dbReference type="AlphaFoldDB" id="A0A0N1JTQ1"/>
<dbReference type="CDD" id="cd07720">
    <property type="entry name" value="OPHC2-like_MBL-fold"/>
    <property type="match status" value="1"/>
</dbReference>
<comment type="similarity">
    <text evidence="1">Belongs to the metallo-beta-lactamase superfamily.</text>
</comment>
<comment type="caution">
    <text evidence="7">The sequence shown here is derived from an EMBL/GenBank/DDBJ whole genome shotgun (WGS) entry which is preliminary data.</text>
</comment>
<dbReference type="Pfam" id="PF00753">
    <property type="entry name" value="Lactamase_B"/>
    <property type="match status" value="1"/>
</dbReference>
<dbReference type="InterPro" id="IPR036866">
    <property type="entry name" value="RibonucZ/Hydroxyglut_hydro"/>
</dbReference>
<evidence type="ECO:0000256" key="2">
    <source>
        <dbReference type="ARBA" id="ARBA00022723"/>
    </source>
</evidence>
<name>A0A0N1JTQ1_9NEIS</name>
<dbReference type="SUPFAM" id="SSF56281">
    <property type="entry name" value="Metallo-hydrolase/oxidoreductase"/>
    <property type="match status" value="1"/>
</dbReference>
<dbReference type="GO" id="GO:0046872">
    <property type="term" value="F:metal ion binding"/>
    <property type="evidence" value="ECO:0007669"/>
    <property type="project" value="UniProtKB-KW"/>
</dbReference>
<evidence type="ECO:0000313" key="7">
    <source>
        <dbReference type="EMBL" id="KPC54256.1"/>
    </source>
</evidence>
<evidence type="ECO:0000256" key="3">
    <source>
        <dbReference type="ARBA" id="ARBA00022801"/>
    </source>
</evidence>
<dbReference type="SMART" id="SM00849">
    <property type="entry name" value="Lactamase_B"/>
    <property type="match status" value="1"/>
</dbReference>
<feature type="chain" id="PRO_5005875314" evidence="5">
    <location>
        <begin position="34"/>
        <end position="331"/>
    </location>
</feature>
<dbReference type="Proteomes" id="UP000037939">
    <property type="component" value="Unassembled WGS sequence"/>
</dbReference>
<dbReference type="InterPro" id="IPR051013">
    <property type="entry name" value="MBL_superfamily_lactonases"/>
</dbReference>
<dbReference type="Gene3D" id="3.60.15.10">
    <property type="entry name" value="Ribonuclease Z/Hydroxyacylglutathione hydrolase-like"/>
    <property type="match status" value="1"/>
</dbReference>
<dbReference type="OrthoDB" id="8610772at2"/>
<keyword evidence="8" id="KW-1185">Reference proteome</keyword>
<keyword evidence="4" id="KW-0862">Zinc</keyword>
<organism evidence="7 8">
    <name type="scientific">Amantichitinum ursilacus</name>
    <dbReference type="NCBI Taxonomy" id="857265"/>
    <lineage>
        <taxon>Bacteria</taxon>
        <taxon>Pseudomonadati</taxon>
        <taxon>Pseudomonadota</taxon>
        <taxon>Betaproteobacteria</taxon>
        <taxon>Neisseriales</taxon>
        <taxon>Chitinibacteraceae</taxon>
        <taxon>Amantichitinum</taxon>
    </lineage>
</organism>
<keyword evidence="2" id="KW-0479">Metal-binding</keyword>
<dbReference type="PANTHER" id="PTHR42978:SF6">
    <property type="entry name" value="QUORUM-QUENCHING LACTONASE YTNP-RELATED"/>
    <property type="match status" value="1"/>
</dbReference>
<evidence type="ECO:0000256" key="4">
    <source>
        <dbReference type="ARBA" id="ARBA00022833"/>
    </source>
</evidence>
<gene>
    <name evidence="7" type="ORF">WG78_06390</name>
</gene>
<dbReference type="GO" id="GO:0016787">
    <property type="term" value="F:hydrolase activity"/>
    <property type="evidence" value="ECO:0007669"/>
    <property type="project" value="UniProtKB-KW"/>
</dbReference>
<dbReference type="PATRIC" id="fig|857265.3.peg.1310"/>
<dbReference type="InterPro" id="IPR001279">
    <property type="entry name" value="Metallo-B-lactamas"/>
</dbReference>
<dbReference type="EMBL" id="LAQT01000003">
    <property type="protein sequence ID" value="KPC54256.1"/>
    <property type="molecule type" value="Genomic_DNA"/>
</dbReference>
<evidence type="ECO:0000259" key="6">
    <source>
        <dbReference type="SMART" id="SM00849"/>
    </source>
</evidence>
<dbReference type="STRING" id="857265.WG78_06390"/>
<evidence type="ECO:0000256" key="1">
    <source>
        <dbReference type="ARBA" id="ARBA00007749"/>
    </source>
</evidence>